<evidence type="ECO:0000256" key="4">
    <source>
        <dbReference type="ARBA" id="ARBA00022763"/>
    </source>
</evidence>
<dbReference type="Gene3D" id="3.40.50.300">
    <property type="entry name" value="P-loop containing nucleotide triphosphate hydrolases"/>
    <property type="match status" value="1"/>
</dbReference>
<keyword evidence="5" id="KW-0067">ATP-binding</keyword>
<evidence type="ECO:0000256" key="1">
    <source>
        <dbReference type="ARBA" id="ARBA00004123"/>
    </source>
</evidence>
<dbReference type="Proteomes" id="UP001172457">
    <property type="component" value="Chromosome 8"/>
</dbReference>
<dbReference type="InterPro" id="IPR027417">
    <property type="entry name" value="P-loop_NTPase"/>
</dbReference>
<feature type="region of interest" description="Disordered" evidence="8">
    <location>
        <begin position="140"/>
        <end position="177"/>
    </location>
</feature>
<sequence>MEVSPNSESKPRVRRRLIQSTLFPHNKSQENGVGVDEDLVEPDVEQEEVEEDNCEMKKNKKRKPRAASQSRGFEKGLCIAANGNEAAGKSINEEDSPVTVKVDFFVKVSIDAINRDSKRSSYRLSIHLKTMNNVVHLRMSLQSPRKPRRRASATPKKRQTCATPERRQMNSTPSRNAVNGALHEDYLEKMLASPPKPIPDLRLEAKMTAEENSRIFAGKQIHPFFASWKNGKKNAESIGTENKWCHVERKESNNNVNPVHVFEKTQSETFSVDWRNWTFSESIFTRAGRDLEDSCLHLINEGSVNCLQFDNFLGAPQLGISLCQNKGCSSSEYPIQLEEISSSFCSMLQEKSLVTSSDFLVEEPQCNQPKDIEVVHEIGKTGGSLENTEFVVNLDTQWQDTLHSERMTSKYDDCSYQPENSLWTTKYQPERAIEICGNHESVKFLNEWLRQWHEKGSRTNKCSTDNDKWIMQDVDLNYSPSDYSSEYIDEETTLKNVLLVTGPVGSGKSAAIYACAKEQGFQVIEVNTSDWRNGALVKQKFGEAVESHWLQRSMPNIENPDNKDQLKSSKAIQRSSDDVIELIPSSDDEDMKIVGGTALKPIDKENKVSGSQTGTKTLILLRTWMQLYVKTVVSDGKAAMILTSNSDDPDLPSNLDRIEISFRIPSSEELLSLASWYIVVMNIHWGRFMMTRAIWCAMGSSWVCTAEKAEIERCLVERCIDHCQGDIRKTITLLQFWCQGQNQRKEIGVRNTYAPLLFDTNAGHHVLPQLIPSGHASKLSETIENEITKSTLLVAKDASLMETIEEEEENNIDLNVDIERNHIIEAKKDEMLRRHCSDQDENDFAARCTTVNEHPTSCSSSPKKHDAITNTDPETYLNEGIPDILEDVNEEVGVDAKRSRRKYNAVLSSDSEEEEGFDDGLRVENVEVNGGEKLFETENEPVFFNGEKLEESCHPSEIPCFNLKIDDNIDVSCVPESSYVPETEIENETTMWSAMCSSGRVDGVVEEGPTSADCLPGTVPLEFDNVPVTVVRDSGLDMAPVHGEEIGDSHVEPMETRAREYQMMDECSRIDFDRKAESMHRPKPVASTDLVQETWRKLRNCDDELRKYVSVEEKDTLEALGISYGMTNLISEADLLLSDCQSLTCDYVKPSMVSTEESHSFSWHDDQLQMASTIAQHGFCLFAKRSLAAGSSPRMDLASEMLAASTSAISLGKLINRNNTTVKSNGKKTLQSGVSLKSMLDSPLSHTVHSIVPLRSQLSLRGYVFHEYLSSLAQISRSESARLSEAVNKSNQRRKRVARNYLSNGSLALSSEDISLLDRFSCYRKASLQSETES</sequence>
<feature type="region of interest" description="Disordered" evidence="8">
    <location>
        <begin position="554"/>
        <end position="573"/>
    </location>
</feature>
<accession>A0AA38SR89</accession>
<dbReference type="GO" id="GO:0006281">
    <property type="term" value="P:DNA repair"/>
    <property type="evidence" value="ECO:0007669"/>
    <property type="project" value="InterPro"/>
</dbReference>
<comment type="caution">
    <text evidence="9">The sequence shown here is derived from an EMBL/GenBank/DDBJ whole genome shotgun (WGS) entry which is preliminary data.</text>
</comment>
<proteinExistence type="inferred from homology"/>
<dbReference type="GO" id="GO:0005524">
    <property type="term" value="F:ATP binding"/>
    <property type="evidence" value="ECO:0007669"/>
    <property type="project" value="UniProtKB-KW"/>
</dbReference>
<evidence type="ECO:0008006" key="11">
    <source>
        <dbReference type="Google" id="ProtNLM"/>
    </source>
</evidence>
<protein>
    <recommendedName>
        <fullName evidence="11">ATPase AAA-type core domain-containing protein</fullName>
    </recommendedName>
</protein>
<evidence type="ECO:0000256" key="7">
    <source>
        <dbReference type="ARBA" id="ARBA00023306"/>
    </source>
</evidence>
<keyword evidence="6" id="KW-0539">Nucleus</keyword>
<evidence type="ECO:0000256" key="2">
    <source>
        <dbReference type="ARBA" id="ARBA00006168"/>
    </source>
</evidence>
<keyword evidence="3" id="KW-0547">Nucleotide-binding</keyword>
<keyword evidence="4" id="KW-0227">DNA damage</keyword>
<feature type="region of interest" description="Disordered" evidence="8">
    <location>
        <begin position="1"/>
        <end position="71"/>
    </location>
</feature>
<reference evidence="9" key="1">
    <citation type="submission" date="2023-03" db="EMBL/GenBank/DDBJ databases">
        <title>Chromosome-scale reference genome and RAD-based genetic map of yellow starthistle (Centaurea solstitialis) reveal putative structural variation and QTLs associated with invader traits.</title>
        <authorList>
            <person name="Reatini B."/>
            <person name="Cang F.A."/>
            <person name="Jiang Q."/>
            <person name="Mckibben M.T.W."/>
            <person name="Barker M.S."/>
            <person name="Rieseberg L.H."/>
            <person name="Dlugosch K.M."/>
        </authorList>
    </citation>
    <scope>NUCLEOTIDE SEQUENCE</scope>
    <source>
        <strain evidence="9">CAN-66</strain>
        <tissue evidence="9">Leaf</tissue>
    </source>
</reference>
<dbReference type="Gene3D" id="1.10.8.60">
    <property type="match status" value="1"/>
</dbReference>
<dbReference type="GO" id="GO:0003682">
    <property type="term" value="F:chromatin binding"/>
    <property type="evidence" value="ECO:0007669"/>
    <property type="project" value="TreeGrafter"/>
</dbReference>
<evidence type="ECO:0000256" key="5">
    <source>
        <dbReference type="ARBA" id="ARBA00022840"/>
    </source>
</evidence>
<dbReference type="PANTHER" id="PTHR12172">
    <property type="entry name" value="CELL CYCLE CHECKPOINT PROTEIN RAD17"/>
    <property type="match status" value="1"/>
</dbReference>
<comment type="similarity">
    <text evidence="2">Belongs to the rad17/RAD24 family.</text>
</comment>
<name>A0AA38SR89_9ASTR</name>
<evidence type="ECO:0000313" key="10">
    <source>
        <dbReference type="Proteomes" id="UP001172457"/>
    </source>
</evidence>
<evidence type="ECO:0000256" key="3">
    <source>
        <dbReference type="ARBA" id="ARBA00022741"/>
    </source>
</evidence>
<gene>
    <name evidence="9" type="ORF">OSB04_030510</name>
</gene>
<dbReference type="EMBL" id="JARYMX010000008">
    <property type="protein sequence ID" value="KAJ9537777.1"/>
    <property type="molecule type" value="Genomic_DNA"/>
</dbReference>
<dbReference type="InterPro" id="IPR004582">
    <property type="entry name" value="Checkpoint_prot_Rad17_Rad24"/>
</dbReference>
<dbReference type="SUPFAM" id="SSF52540">
    <property type="entry name" value="P-loop containing nucleoside triphosphate hydrolases"/>
    <property type="match status" value="1"/>
</dbReference>
<keyword evidence="10" id="KW-1185">Reference proteome</keyword>
<keyword evidence="7" id="KW-0131">Cell cycle</keyword>
<dbReference type="GO" id="GO:0033314">
    <property type="term" value="P:mitotic DNA replication checkpoint signaling"/>
    <property type="evidence" value="ECO:0007669"/>
    <property type="project" value="TreeGrafter"/>
</dbReference>
<evidence type="ECO:0000256" key="6">
    <source>
        <dbReference type="ARBA" id="ARBA00023242"/>
    </source>
</evidence>
<dbReference type="GO" id="GO:0005634">
    <property type="term" value="C:nucleus"/>
    <property type="evidence" value="ECO:0007669"/>
    <property type="project" value="UniProtKB-SubCell"/>
</dbReference>
<feature type="compositionally biased region" description="Basic residues" evidence="8">
    <location>
        <begin position="145"/>
        <end position="159"/>
    </location>
</feature>
<feature type="compositionally biased region" description="Acidic residues" evidence="8">
    <location>
        <begin position="35"/>
        <end position="53"/>
    </location>
</feature>
<dbReference type="PANTHER" id="PTHR12172:SF1">
    <property type="entry name" value="P-LOOP CONTAINING NUCLEOSIDE TRIPHOSPHATE HYDROLASES SUPERFAMILY PROTEIN"/>
    <property type="match status" value="1"/>
</dbReference>
<dbReference type="GO" id="GO:0003689">
    <property type="term" value="F:DNA clamp loader activity"/>
    <property type="evidence" value="ECO:0007669"/>
    <property type="project" value="TreeGrafter"/>
</dbReference>
<evidence type="ECO:0000313" key="9">
    <source>
        <dbReference type="EMBL" id="KAJ9537777.1"/>
    </source>
</evidence>
<dbReference type="GO" id="GO:0000077">
    <property type="term" value="P:DNA damage checkpoint signaling"/>
    <property type="evidence" value="ECO:0007669"/>
    <property type="project" value="TreeGrafter"/>
</dbReference>
<organism evidence="9 10">
    <name type="scientific">Centaurea solstitialis</name>
    <name type="common">yellow star-thistle</name>
    <dbReference type="NCBI Taxonomy" id="347529"/>
    <lineage>
        <taxon>Eukaryota</taxon>
        <taxon>Viridiplantae</taxon>
        <taxon>Streptophyta</taxon>
        <taxon>Embryophyta</taxon>
        <taxon>Tracheophyta</taxon>
        <taxon>Spermatophyta</taxon>
        <taxon>Magnoliopsida</taxon>
        <taxon>eudicotyledons</taxon>
        <taxon>Gunneridae</taxon>
        <taxon>Pentapetalae</taxon>
        <taxon>asterids</taxon>
        <taxon>campanulids</taxon>
        <taxon>Asterales</taxon>
        <taxon>Asteraceae</taxon>
        <taxon>Carduoideae</taxon>
        <taxon>Cardueae</taxon>
        <taxon>Centaureinae</taxon>
        <taxon>Centaurea</taxon>
    </lineage>
</organism>
<evidence type="ECO:0000256" key="8">
    <source>
        <dbReference type="SAM" id="MobiDB-lite"/>
    </source>
</evidence>
<comment type="subcellular location">
    <subcellularLocation>
        <location evidence="1">Nucleus</location>
    </subcellularLocation>
</comment>